<proteinExistence type="predicted"/>
<keyword evidence="3" id="KW-1185">Reference proteome</keyword>
<reference evidence="2 3" key="1">
    <citation type="submission" date="2024-03" db="EMBL/GenBank/DDBJ databases">
        <title>Adaptation during the transition from Ophiocordyceps entomopathogen to insect associate is accompanied by gene loss and intensified selection.</title>
        <authorList>
            <person name="Ward C.M."/>
            <person name="Onetto C.A."/>
            <person name="Borneman A.R."/>
        </authorList>
    </citation>
    <scope>NUCLEOTIDE SEQUENCE [LARGE SCALE GENOMIC DNA]</scope>
    <source>
        <strain evidence="2">AWRI1</strain>
        <tissue evidence="2">Single Adult Female</tissue>
    </source>
</reference>
<evidence type="ECO:0000313" key="2">
    <source>
        <dbReference type="EMBL" id="KAK7605027.1"/>
    </source>
</evidence>
<dbReference type="Proteomes" id="UP001367676">
    <property type="component" value="Unassembled WGS sequence"/>
</dbReference>
<comment type="caution">
    <text evidence="2">The sequence shown here is derived from an EMBL/GenBank/DDBJ whole genome shotgun (WGS) entry which is preliminary data.</text>
</comment>
<organism evidence="2 3">
    <name type="scientific">Parthenolecanium corni</name>
    <dbReference type="NCBI Taxonomy" id="536013"/>
    <lineage>
        <taxon>Eukaryota</taxon>
        <taxon>Metazoa</taxon>
        <taxon>Ecdysozoa</taxon>
        <taxon>Arthropoda</taxon>
        <taxon>Hexapoda</taxon>
        <taxon>Insecta</taxon>
        <taxon>Pterygota</taxon>
        <taxon>Neoptera</taxon>
        <taxon>Paraneoptera</taxon>
        <taxon>Hemiptera</taxon>
        <taxon>Sternorrhyncha</taxon>
        <taxon>Coccoidea</taxon>
        <taxon>Coccidae</taxon>
        <taxon>Parthenolecanium</taxon>
    </lineage>
</organism>
<evidence type="ECO:0000256" key="1">
    <source>
        <dbReference type="SAM" id="MobiDB-lite"/>
    </source>
</evidence>
<dbReference type="EMBL" id="JBBCAQ010000003">
    <property type="protein sequence ID" value="KAK7605027.1"/>
    <property type="molecule type" value="Genomic_DNA"/>
</dbReference>
<dbReference type="AlphaFoldDB" id="A0AAN9YBD5"/>
<protein>
    <submittedName>
        <fullName evidence="2">Uncharacterized protein</fullName>
    </submittedName>
</protein>
<evidence type="ECO:0000313" key="3">
    <source>
        <dbReference type="Proteomes" id="UP001367676"/>
    </source>
</evidence>
<sequence length="109" mass="12487">MEQQLDDIRWRPFHSTRAERQKRTKTKSEKEKKNTHSHFNERVRYGVLLVVNSAAVASSNLADEKVGCGLAIALSAVQLAKQSTVVHFRIFRSFECSSVRALLVRWSPF</sequence>
<accession>A0AAN9YBD5</accession>
<name>A0AAN9YBD5_9HEMI</name>
<gene>
    <name evidence="2" type="ORF">V9T40_006213</name>
</gene>
<feature type="region of interest" description="Disordered" evidence="1">
    <location>
        <begin position="1"/>
        <end position="37"/>
    </location>
</feature>